<dbReference type="InterPro" id="IPR020845">
    <property type="entry name" value="AMP-binding_CS"/>
</dbReference>
<dbReference type="EMBL" id="JARKHS020004041">
    <property type="protein sequence ID" value="KAK8784997.1"/>
    <property type="molecule type" value="Genomic_DNA"/>
</dbReference>
<evidence type="ECO:0000259" key="3">
    <source>
        <dbReference type="Pfam" id="PF00501"/>
    </source>
</evidence>
<dbReference type="Pfam" id="PF13193">
    <property type="entry name" value="AMP-binding_C"/>
    <property type="match status" value="1"/>
</dbReference>
<dbReference type="Proteomes" id="UP001321473">
    <property type="component" value="Unassembled WGS sequence"/>
</dbReference>
<feature type="domain" description="AMP-dependent synthetase/ligase" evidence="3">
    <location>
        <begin position="32"/>
        <end position="368"/>
    </location>
</feature>
<dbReference type="SUPFAM" id="SSF56801">
    <property type="entry name" value="Acetyl-CoA synthetase-like"/>
    <property type="match status" value="1"/>
</dbReference>
<dbReference type="InterPro" id="IPR045851">
    <property type="entry name" value="AMP-bd_C_sf"/>
</dbReference>
<evidence type="ECO:0000259" key="4">
    <source>
        <dbReference type="Pfam" id="PF13193"/>
    </source>
</evidence>
<dbReference type="Gene3D" id="3.40.50.12780">
    <property type="entry name" value="N-terminal domain of ligase-like"/>
    <property type="match status" value="1"/>
</dbReference>
<keyword evidence="6" id="KW-1185">Reference proteome</keyword>
<dbReference type="InterPro" id="IPR000873">
    <property type="entry name" value="AMP-dep_synth/lig_dom"/>
</dbReference>
<feature type="domain" description="AMP-binding enzyme C-terminal" evidence="4">
    <location>
        <begin position="424"/>
        <end position="503"/>
    </location>
</feature>
<dbReference type="Gene3D" id="3.30.300.30">
    <property type="match status" value="1"/>
</dbReference>
<dbReference type="PANTHER" id="PTHR24096">
    <property type="entry name" value="LONG-CHAIN-FATTY-ACID--COA LIGASE"/>
    <property type="match status" value="1"/>
</dbReference>
<evidence type="ECO:0000256" key="1">
    <source>
        <dbReference type="ARBA" id="ARBA00004275"/>
    </source>
</evidence>
<gene>
    <name evidence="5" type="ORF">V5799_008635</name>
</gene>
<evidence type="ECO:0000256" key="2">
    <source>
        <dbReference type="ARBA" id="ARBA00023140"/>
    </source>
</evidence>
<dbReference type="GO" id="GO:0005777">
    <property type="term" value="C:peroxisome"/>
    <property type="evidence" value="ECO:0007669"/>
    <property type="project" value="UniProtKB-SubCell"/>
</dbReference>
<feature type="non-terminal residue" evidence="5">
    <location>
        <position position="503"/>
    </location>
</feature>
<dbReference type="InterPro" id="IPR042099">
    <property type="entry name" value="ANL_N_sf"/>
</dbReference>
<sequence>MRAKIKDRVVYSPFPTMEIPCCSFYQAAKEALLKDPDKPALADGTALVTRRELLVHMQRYAAGFQKHGLGAGHRVCVHVENGVDNFAAMWGCVFAGASVVLARASLTERELCYQLRDSESTHVLTEPALVAKTAQAAASLQIKEVLLYGSGGRDPRECVLAICYTSGTTGLPKGAVTTHHGFLANMATAGHCFTWDESDVVLYATPVMHGSGFFCVTIGVLLGATAVVTSLGPRLERVSDIITKYKVTALAFLPFHLRSLAAEMQKTGNRLAGIRRICVGGGEFTEADRKAAQAAFGDVESVANLYAMTESMGIFCSPSNYVASGSDVGFPAPHSQIKVVDMVTRQKLGPYETGEICFRTPTVIKEYYKRPKETAEFFEEDGWCKSGDAGYYDEDGRLYVVQRLKEMIKCMDKVVVPAELEELILQEHSEHVSEVAVVGLPDPKYGEAPAAAVVLKDVSGSEGEPARVANKIKATIKDNLAVHKKLYGGVFVFNSLLKTQTGK</sequence>
<dbReference type="GO" id="GO:0016405">
    <property type="term" value="F:CoA-ligase activity"/>
    <property type="evidence" value="ECO:0007669"/>
    <property type="project" value="TreeGrafter"/>
</dbReference>
<dbReference type="PROSITE" id="PS00455">
    <property type="entry name" value="AMP_BINDING"/>
    <property type="match status" value="1"/>
</dbReference>
<comment type="subcellular location">
    <subcellularLocation>
        <location evidence="1">Peroxisome</location>
    </subcellularLocation>
</comment>
<evidence type="ECO:0000313" key="5">
    <source>
        <dbReference type="EMBL" id="KAK8784997.1"/>
    </source>
</evidence>
<keyword evidence="2" id="KW-0576">Peroxisome</keyword>
<evidence type="ECO:0000313" key="6">
    <source>
        <dbReference type="Proteomes" id="UP001321473"/>
    </source>
</evidence>
<proteinExistence type="predicted"/>
<reference evidence="5 6" key="1">
    <citation type="journal article" date="2023" name="Arcadia Sci">
        <title>De novo assembly of a long-read Amblyomma americanum tick genome.</title>
        <authorList>
            <person name="Chou S."/>
            <person name="Poskanzer K.E."/>
            <person name="Rollins M."/>
            <person name="Thuy-Boun P.S."/>
        </authorList>
    </citation>
    <scope>NUCLEOTIDE SEQUENCE [LARGE SCALE GENOMIC DNA]</scope>
    <source>
        <strain evidence="5">F_SG_1</strain>
        <tissue evidence="5">Salivary glands</tissue>
    </source>
</reference>
<name>A0AAQ4FCQ5_AMBAM</name>
<dbReference type="InterPro" id="IPR025110">
    <property type="entry name" value="AMP-bd_C"/>
</dbReference>
<comment type="caution">
    <text evidence="5">The sequence shown here is derived from an EMBL/GenBank/DDBJ whole genome shotgun (WGS) entry which is preliminary data.</text>
</comment>
<evidence type="ECO:0008006" key="7">
    <source>
        <dbReference type="Google" id="ProtNLM"/>
    </source>
</evidence>
<organism evidence="5 6">
    <name type="scientific">Amblyomma americanum</name>
    <name type="common">Lone star tick</name>
    <dbReference type="NCBI Taxonomy" id="6943"/>
    <lineage>
        <taxon>Eukaryota</taxon>
        <taxon>Metazoa</taxon>
        <taxon>Ecdysozoa</taxon>
        <taxon>Arthropoda</taxon>
        <taxon>Chelicerata</taxon>
        <taxon>Arachnida</taxon>
        <taxon>Acari</taxon>
        <taxon>Parasitiformes</taxon>
        <taxon>Ixodida</taxon>
        <taxon>Ixodoidea</taxon>
        <taxon>Ixodidae</taxon>
        <taxon>Amblyomminae</taxon>
        <taxon>Amblyomma</taxon>
    </lineage>
</organism>
<dbReference type="Pfam" id="PF00501">
    <property type="entry name" value="AMP-binding"/>
    <property type="match status" value="1"/>
</dbReference>
<dbReference type="AlphaFoldDB" id="A0AAQ4FCQ5"/>
<accession>A0AAQ4FCQ5</accession>
<protein>
    <recommendedName>
        <fullName evidence="7">Acyl-coa synthetase</fullName>
    </recommendedName>
</protein>
<dbReference type="PANTHER" id="PTHR24096:SF422">
    <property type="entry name" value="BCDNA.GH02901"/>
    <property type="match status" value="1"/>
</dbReference>